<protein>
    <submittedName>
        <fullName evidence="3">Uncharacterized protein</fullName>
    </submittedName>
</protein>
<accession>A0A4Q0A1E9</accession>
<feature type="region of interest" description="Disordered" evidence="1">
    <location>
        <begin position="394"/>
        <end position="415"/>
    </location>
</feature>
<evidence type="ECO:0000313" key="3">
    <source>
        <dbReference type="EMBL" id="RKP39598.1"/>
    </source>
</evidence>
<evidence type="ECO:0000256" key="1">
    <source>
        <dbReference type="SAM" id="MobiDB-lite"/>
    </source>
</evidence>
<name>A0A4Q0A1E9_9FUNG</name>
<evidence type="ECO:0000313" key="4">
    <source>
        <dbReference type="Proteomes" id="UP000268162"/>
    </source>
</evidence>
<feature type="region of interest" description="Disordered" evidence="1">
    <location>
        <begin position="22"/>
        <end position="41"/>
    </location>
</feature>
<sequence length="429" mass="48393">MRLSTIVLALAAHLHSAINTCGASPNETTGPGELSKRSSSFTGTLDYRTSSIYNSESSPFVKVEKRQSRLEPSYDYCLEQYPYGFDNADDECASDVQKYYQLLTLNEGNEFLANDRRVAINLSFLNEQSFRAVFPMVADMTVRQLEVLWNKVVVDSIRPVSTSLTMVDGPNPVNLEPVADILELDKLLPYVAMRVMMAGVWYLYYQGGNQEGICKFFRKAADRIAQLSDGKRSSVLVGPLRQLVYMTVTIAAINEDLTMVDQMRPILDIQLGKATGFGSECLATRPVLLATMEREGMDLALSNLDIMWPASENDEVEAEPWNIHPFYTQVFRLTDEGDLVQIVPLAWFANQRILQYAEVLPPPAGELGYYNNAKHIEHFESRLTPQNMKLALESDPEMGKSQSESVANSTQSRKKKLSQYFRRIFRISK</sequence>
<dbReference type="Proteomes" id="UP000268162">
    <property type="component" value="Unassembled WGS sequence"/>
</dbReference>
<feature type="chain" id="PRO_5021008276" evidence="2">
    <location>
        <begin position="24"/>
        <end position="429"/>
    </location>
</feature>
<gene>
    <name evidence="3" type="ORF">BJ085DRAFT_30829</name>
</gene>
<dbReference type="AlphaFoldDB" id="A0A4Q0A1E9"/>
<reference evidence="4" key="1">
    <citation type="journal article" date="2018" name="Nat. Microbiol.">
        <title>Leveraging single-cell genomics to expand the fungal tree of life.</title>
        <authorList>
            <person name="Ahrendt S.R."/>
            <person name="Quandt C.A."/>
            <person name="Ciobanu D."/>
            <person name="Clum A."/>
            <person name="Salamov A."/>
            <person name="Andreopoulos B."/>
            <person name="Cheng J.F."/>
            <person name="Woyke T."/>
            <person name="Pelin A."/>
            <person name="Henrissat B."/>
            <person name="Reynolds N.K."/>
            <person name="Benny G.L."/>
            <person name="Smith M.E."/>
            <person name="James T.Y."/>
            <person name="Grigoriev I.V."/>
        </authorList>
    </citation>
    <scope>NUCLEOTIDE SEQUENCE [LARGE SCALE GENOMIC DNA]</scope>
    <source>
        <strain evidence="4">RSA 468</strain>
    </source>
</reference>
<evidence type="ECO:0000256" key="2">
    <source>
        <dbReference type="SAM" id="SignalP"/>
    </source>
</evidence>
<organism evidence="3 4">
    <name type="scientific">Dimargaris cristalligena</name>
    <dbReference type="NCBI Taxonomy" id="215637"/>
    <lineage>
        <taxon>Eukaryota</taxon>
        <taxon>Fungi</taxon>
        <taxon>Fungi incertae sedis</taxon>
        <taxon>Zoopagomycota</taxon>
        <taxon>Kickxellomycotina</taxon>
        <taxon>Dimargaritomycetes</taxon>
        <taxon>Dimargaritales</taxon>
        <taxon>Dimargaritaceae</taxon>
        <taxon>Dimargaris</taxon>
    </lineage>
</organism>
<feature type="signal peptide" evidence="2">
    <location>
        <begin position="1"/>
        <end position="23"/>
    </location>
</feature>
<keyword evidence="2" id="KW-0732">Signal</keyword>
<keyword evidence="4" id="KW-1185">Reference proteome</keyword>
<dbReference type="EMBL" id="ML002259">
    <property type="protein sequence ID" value="RKP39598.1"/>
    <property type="molecule type" value="Genomic_DNA"/>
</dbReference>
<proteinExistence type="predicted"/>
<feature type="compositionally biased region" description="Polar residues" evidence="1">
    <location>
        <begin position="400"/>
        <end position="411"/>
    </location>
</feature>